<feature type="compositionally biased region" description="Acidic residues" evidence="1">
    <location>
        <begin position="204"/>
        <end position="220"/>
    </location>
</feature>
<organism evidence="2 3">
    <name type="scientific">Sinomonas cyclohexanicum</name>
    <name type="common">Corynebacterium cyclohexanicum</name>
    <dbReference type="NCBI Taxonomy" id="322009"/>
    <lineage>
        <taxon>Bacteria</taxon>
        <taxon>Bacillati</taxon>
        <taxon>Actinomycetota</taxon>
        <taxon>Actinomycetes</taxon>
        <taxon>Micrococcales</taxon>
        <taxon>Micrococcaceae</taxon>
        <taxon>Sinomonas</taxon>
    </lineage>
</organism>
<dbReference type="InterPro" id="IPR036390">
    <property type="entry name" value="WH_DNA-bd_sf"/>
</dbReference>
<keyword evidence="3" id="KW-1185">Reference proteome</keyword>
<feature type="compositionally biased region" description="Low complexity" evidence="1">
    <location>
        <begin position="115"/>
        <end position="129"/>
    </location>
</feature>
<gene>
    <name evidence="2" type="ORF">SCMU_18250</name>
</gene>
<name>A0ABM7PUP9_SINCY</name>
<proteinExistence type="predicted"/>
<feature type="compositionally biased region" description="Polar residues" evidence="1">
    <location>
        <begin position="130"/>
        <end position="140"/>
    </location>
</feature>
<evidence type="ECO:0000313" key="3">
    <source>
        <dbReference type="Proteomes" id="UP001319861"/>
    </source>
</evidence>
<dbReference type="InterPro" id="IPR011991">
    <property type="entry name" value="ArsR-like_HTH"/>
</dbReference>
<dbReference type="EMBL" id="AP024525">
    <property type="protein sequence ID" value="BCT75983.1"/>
    <property type="molecule type" value="Genomic_DNA"/>
</dbReference>
<reference evidence="2 3" key="1">
    <citation type="journal article" date="2021" name="J. Biosci. Bioeng.">
        <title>Identification and characterization of a chc gene cluster responsible for the aromatization pathway of cyclohexanecarboxylate degradation in Sinomonas cyclohexanicum ATCC 51369.</title>
        <authorList>
            <person name="Yamamoto T."/>
            <person name="Hasegawa Y."/>
            <person name="Lau P.C.K."/>
            <person name="Iwaki H."/>
        </authorList>
    </citation>
    <scope>NUCLEOTIDE SEQUENCE [LARGE SCALE GENOMIC DNA]</scope>
    <source>
        <strain evidence="2 3">ATCC 51369</strain>
    </source>
</reference>
<evidence type="ECO:0000256" key="1">
    <source>
        <dbReference type="SAM" id="MobiDB-lite"/>
    </source>
</evidence>
<feature type="region of interest" description="Disordered" evidence="1">
    <location>
        <begin position="76"/>
        <end position="252"/>
    </location>
</feature>
<evidence type="ECO:0008006" key="4">
    <source>
        <dbReference type="Google" id="ProtNLM"/>
    </source>
</evidence>
<dbReference type="CDD" id="cd00090">
    <property type="entry name" value="HTH_ARSR"/>
    <property type="match status" value="1"/>
</dbReference>
<feature type="compositionally biased region" description="Acidic residues" evidence="1">
    <location>
        <begin position="179"/>
        <end position="194"/>
    </location>
</feature>
<dbReference type="Proteomes" id="UP001319861">
    <property type="component" value="Chromosome"/>
</dbReference>
<feature type="compositionally biased region" description="Basic and acidic residues" evidence="1">
    <location>
        <begin position="157"/>
        <end position="178"/>
    </location>
</feature>
<dbReference type="InterPro" id="IPR036388">
    <property type="entry name" value="WH-like_DNA-bd_sf"/>
</dbReference>
<evidence type="ECO:0000313" key="2">
    <source>
        <dbReference type="EMBL" id="BCT75983.1"/>
    </source>
</evidence>
<dbReference type="SUPFAM" id="SSF46785">
    <property type="entry name" value="Winged helix' DNA-binding domain"/>
    <property type="match status" value="1"/>
</dbReference>
<dbReference type="Pfam" id="PF13730">
    <property type="entry name" value="HTH_36"/>
    <property type="match status" value="1"/>
</dbReference>
<protein>
    <recommendedName>
        <fullName evidence="4">Helix-turn-helix domain-containing protein</fullName>
    </recommendedName>
</protein>
<sequence>MAFYLATYANTKTGRGAHPGVTQLAEDSGMSTRTVMRHLQSLEDLGLVVCVRRGSDMGRKAMTSVYDLAIPEDPEHVSKHQDHVTPVSHVDPSDQVTPMSHDQVPPVSHDRPEQVTPVTGTGDTGVTPTLQELPSSNSPTAVKDVGTSPSPDVSPARTREAAHEALERRRPGTRRPEPENLDDDAPPPPEDTDQEIERVYTEPAWDDAPPDDNEPMDHDDEERLRRLPYSRGRITKPTPIDLEKLADYPPPY</sequence>
<accession>A0ABM7PUP9</accession>
<dbReference type="Gene3D" id="1.10.10.10">
    <property type="entry name" value="Winged helix-like DNA-binding domain superfamily/Winged helix DNA-binding domain"/>
    <property type="match status" value="1"/>
</dbReference>